<dbReference type="Proteomes" id="UP001234989">
    <property type="component" value="Chromosome 12"/>
</dbReference>
<protein>
    <submittedName>
        <fullName evidence="2">Uncharacterized protein</fullName>
    </submittedName>
</protein>
<feature type="compositionally biased region" description="Acidic residues" evidence="1">
    <location>
        <begin position="63"/>
        <end position="74"/>
    </location>
</feature>
<feature type="region of interest" description="Disordered" evidence="1">
    <location>
        <begin position="42"/>
        <end position="74"/>
    </location>
</feature>
<evidence type="ECO:0000256" key="1">
    <source>
        <dbReference type="SAM" id="MobiDB-lite"/>
    </source>
</evidence>
<dbReference type="AlphaFoldDB" id="A0AAF0V8F0"/>
<proteinExistence type="predicted"/>
<feature type="compositionally biased region" description="Polar residues" evidence="1">
    <location>
        <begin position="1"/>
        <end position="13"/>
    </location>
</feature>
<organism evidence="2 3">
    <name type="scientific">Solanum verrucosum</name>
    <dbReference type="NCBI Taxonomy" id="315347"/>
    <lineage>
        <taxon>Eukaryota</taxon>
        <taxon>Viridiplantae</taxon>
        <taxon>Streptophyta</taxon>
        <taxon>Embryophyta</taxon>
        <taxon>Tracheophyta</taxon>
        <taxon>Spermatophyta</taxon>
        <taxon>Magnoliopsida</taxon>
        <taxon>eudicotyledons</taxon>
        <taxon>Gunneridae</taxon>
        <taxon>Pentapetalae</taxon>
        <taxon>asterids</taxon>
        <taxon>lamiids</taxon>
        <taxon>Solanales</taxon>
        <taxon>Solanaceae</taxon>
        <taxon>Solanoideae</taxon>
        <taxon>Solaneae</taxon>
        <taxon>Solanum</taxon>
    </lineage>
</organism>
<evidence type="ECO:0000313" key="3">
    <source>
        <dbReference type="Proteomes" id="UP001234989"/>
    </source>
</evidence>
<evidence type="ECO:0000313" key="2">
    <source>
        <dbReference type="EMBL" id="WMV58656.1"/>
    </source>
</evidence>
<name>A0AAF0V8F0_SOLVR</name>
<feature type="region of interest" description="Disordered" evidence="1">
    <location>
        <begin position="1"/>
        <end position="23"/>
    </location>
</feature>
<keyword evidence="3" id="KW-1185">Reference proteome</keyword>
<dbReference type="EMBL" id="CP133623">
    <property type="protein sequence ID" value="WMV58656.1"/>
    <property type="molecule type" value="Genomic_DNA"/>
</dbReference>
<gene>
    <name evidence="2" type="ORF">MTR67_052041</name>
</gene>
<accession>A0AAF0V8F0</accession>
<sequence>MNFPSKGSPSRATSRLVVKTTDRGKARGVALASWGLVKLGEVTGQGTTGTTTSCGALDGVPKEEEEEDEVEGRA</sequence>
<reference evidence="2" key="1">
    <citation type="submission" date="2023-08" db="EMBL/GenBank/DDBJ databases">
        <title>A de novo genome assembly of Solanum verrucosum Schlechtendal, a Mexican diploid species geographically isolated from the other diploid A-genome species in potato relatives.</title>
        <authorList>
            <person name="Hosaka K."/>
        </authorList>
    </citation>
    <scope>NUCLEOTIDE SEQUENCE</scope>
    <source>
        <tissue evidence="2">Young leaves</tissue>
    </source>
</reference>